<dbReference type="Gene3D" id="1.10.10.60">
    <property type="entry name" value="Homeodomain-like"/>
    <property type="match status" value="2"/>
</dbReference>
<reference evidence="5" key="1">
    <citation type="submission" date="2022-05" db="EMBL/GenBank/DDBJ databases">
        <title>Sphingomonas sp. strain RP10 Genome sequencing and assembly.</title>
        <authorList>
            <person name="Kim I."/>
        </authorList>
    </citation>
    <scope>NUCLEOTIDE SEQUENCE</scope>
    <source>
        <strain evidence="5">RP10</strain>
    </source>
</reference>
<keyword evidence="3" id="KW-0804">Transcription</keyword>
<evidence type="ECO:0000256" key="1">
    <source>
        <dbReference type="ARBA" id="ARBA00023015"/>
    </source>
</evidence>
<proteinExistence type="predicted"/>
<dbReference type="Proteomes" id="UP001139486">
    <property type="component" value="Unassembled WGS sequence"/>
</dbReference>
<evidence type="ECO:0000313" key="5">
    <source>
        <dbReference type="EMBL" id="MCP3735743.1"/>
    </source>
</evidence>
<keyword evidence="2" id="KW-0238">DNA-binding</keyword>
<comment type="caution">
    <text evidence="5">The sequence shown here is derived from an EMBL/GenBank/DDBJ whole genome shotgun (WGS) entry which is preliminary data.</text>
</comment>
<dbReference type="InterPro" id="IPR009057">
    <property type="entry name" value="Homeodomain-like_sf"/>
</dbReference>
<evidence type="ECO:0000313" key="6">
    <source>
        <dbReference type="Proteomes" id="UP001139486"/>
    </source>
</evidence>
<dbReference type="RefSeq" id="WP_254289743.1">
    <property type="nucleotide sequence ID" value="NZ_JAMLDY010000015.1"/>
</dbReference>
<dbReference type="AlphaFoldDB" id="A0A9X2HRA7"/>
<keyword evidence="1" id="KW-0805">Transcription regulation</keyword>
<dbReference type="GO" id="GO:0043565">
    <property type="term" value="F:sequence-specific DNA binding"/>
    <property type="evidence" value="ECO:0007669"/>
    <property type="project" value="InterPro"/>
</dbReference>
<dbReference type="Pfam" id="PF12833">
    <property type="entry name" value="HTH_18"/>
    <property type="match status" value="1"/>
</dbReference>
<protein>
    <submittedName>
        <fullName evidence="5">AraC family transcriptional regulator</fullName>
    </submittedName>
</protein>
<keyword evidence="6" id="KW-1185">Reference proteome</keyword>
<dbReference type="InterPro" id="IPR018060">
    <property type="entry name" value="HTH_AraC"/>
</dbReference>
<dbReference type="GO" id="GO:0003700">
    <property type="term" value="F:DNA-binding transcription factor activity"/>
    <property type="evidence" value="ECO:0007669"/>
    <property type="project" value="InterPro"/>
</dbReference>
<dbReference type="PROSITE" id="PS00041">
    <property type="entry name" value="HTH_ARAC_FAMILY_1"/>
    <property type="match status" value="1"/>
</dbReference>
<feature type="domain" description="HTH araC/xylS-type" evidence="4">
    <location>
        <begin position="145"/>
        <end position="243"/>
    </location>
</feature>
<dbReference type="PROSITE" id="PS01124">
    <property type="entry name" value="HTH_ARAC_FAMILY_2"/>
    <property type="match status" value="1"/>
</dbReference>
<name>A0A9X2HRA7_9SPHN</name>
<evidence type="ECO:0000256" key="3">
    <source>
        <dbReference type="ARBA" id="ARBA00023163"/>
    </source>
</evidence>
<gene>
    <name evidence="5" type="ORF">M9979_12750</name>
</gene>
<accession>A0A9X2HRA7</accession>
<evidence type="ECO:0000259" key="4">
    <source>
        <dbReference type="PROSITE" id="PS01124"/>
    </source>
</evidence>
<dbReference type="SMART" id="SM00342">
    <property type="entry name" value="HTH_ARAC"/>
    <property type="match status" value="1"/>
</dbReference>
<dbReference type="PANTHER" id="PTHR47893:SF1">
    <property type="entry name" value="REGULATORY PROTEIN PCHR"/>
    <property type="match status" value="1"/>
</dbReference>
<evidence type="ECO:0000256" key="2">
    <source>
        <dbReference type="ARBA" id="ARBA00023125"/>
    </source>
</evidence>
<dbReference type="PANTHER" id="PTHR47893">
    <property type="entry name" value="REGULATORY PROTEIN PCHR"/>
    <property type="match status" value="1"/>
</dbReference>
<sequence length="247" mass="26533">MKARIDVSPEMIAFVGDGPLPAAAWPAGAIGFAYRLAAATFVFHPDPQADDLTDADLIFVVCPAACTRIFGAVPVTGGAWHLSSDMRAIALAIQHCRLTGNAAVTLRGAKSIELLCATFEKLGDDSLVPADGAGALRAAEAQRIADARRLIDERWHEKLTLDSISRACGLNRAKLTRGFRSMFAMSVADAITDRRLSGARDMLLATDLPVSSIGYRCGYLNNASFTRAFSRRYGQAPTQLRNHRLAA</sequence>
<dbReference type="InterPro" id="IPR018062">
    <property type="entry name" value="HTH_AraC-typ_CS"/>
</dbReference>
<dbReference type="InterPro" id="IPR053142">
    <property type="entry name" value="PchR_regulatory_protein"/>
</dbReference>
<organism evidence="5 6">
    <name type="scientific">Sphingomonas liriopis</name>
    <dbReference type="NCBI Taxonomy" id="2949094"/>
    <lineage>
        <taxon>Bacteria</taxon>
        <taxon>Pseudomonadati</taxon>
        <taxon>Pseudomonadota</taxon>
        <taxon>Alphaproteobacteria</taxon>
        <taxon>Sphingomonadales</taxon>
        <taxon>Sphingomonadaceae</taxon>
        <taxon>Sphingomonas</taxon>
    </lineage>
</organism>
<dbReference type="SUPFAM" id="SSF46689">
    <property type="entry name" value="Homeodomain-like"/>
    <property type="match status" value="2"/>
</dbReference>
<dbReference type="EMBL" id="JAMLDY010000015">
    <property type="protein sequence ID" value="MCP3735743.1"/>
    <property type="molecule type" value="Genomic_DNA"/>
</dbReference>